<dbReference type="OrthoDB" id="8490433at2759"/>
<accession>A0A9B0WYL6</accession>
<evidence type="ECO:0000256" key="9">
    <source>
        <dbReference type="SAM" id="MobiDB-lite"/>
    </source>
</evidence>
<dbReference type="PANTHER" id="PTHR10522:SF6">
    <property type="entry name" value="PROGONADOLIBERIN-2"/>
    <property type="match status" value="1"/>
</dbReference>
<dbReference type="InterPro" id="IPR002012">
    <property type="entry name" value="GnRH"/>
</dbReference>
<dbReference type="GO" id="GO:0005615">
    <property type="term" value="C:extracellular space"/>
    <property type="evidence" value="ECO:0007669"/>
    <property type="project" value="TreeGrafter"/>
</dbReference>
<reference evidence="12" key="1">
    <citation type="submission" date="2025-08" db="UniProtKB">
        <authorList>
            <consortium name="RefSeq"/>
        </authorList>
    </citation>
    <scope>IDENTIFICATION</scope>
    <source>
        <tissue evidence="12">Spleen</tissue>
    </source>
</reference>
<evidence type="ECO:0000256" key="5">
    <source>
        <dbReference type="ARBA" id="ARBA00022685"/>
    </source>
</evidence>
<gene>
    <name evidence="12" type="primary">GNRH2</name>
</gene>
<sequence>MANHRLDLLLLLLLLTTYPGPMKAQHWSHGWYPGGKRASISPWGLQQAPGVPDSPGQTVHSLPSDTLTPPEDSVPWEGSAVPQRPLRGKQRLVQTLDPTPRVGWGAGQGLQGRFSPRAAESPLRLHSPKGLEKAAAGQRHIRAVSWEKGGKAGPGDCASHAAPRLLPGHGDATAACWMQ</sequence>
<evidence type="ECO:0000256" key="7">
    <source>
        <dbReference type="ARBA" id="ARBA00022729"/>
    </source>
</evidence>
<dbReference type="InterPro" id="IPR019792">
    <property type="entry name" value="Gonadoliberin"/>
</dbReference>
<keyword evidence="5" id="KW-0165">Cleavage on pair of basic residues</keyword>
<evidence type="ECO:0000256" key="2">
    <source>
        <dbReference type="ARBA" id="ARBA00004613"/>
    </source>
</evidence>
<keyword evidence="6" id="KW-0372">Hormone</keyword>
<protein>
    <submittedName>
        <fullName evidence="12">Progonadoliberin-2</fullName>
    </submittedName>
</protein>
<evidence type="ECO:0000256" key="1">
    <source>
        <dbReference type="ARBA" id="ARBA00004093"/>
    </source>
</evidence>
<proteinExistence type="inferred from homology"/>
<evidence type="ECO:0000256" key="10">
    <source>
        <dbReference type="SAM" id="SignalP"/>
    </source>
</evidence>
<evidence type="ECO:0000256" key="6">
    <source>
        <dbReference type="ARBA" id="ARBA00022702"/>
    </source>
</evidence>
<dbReference type="Proteomes" id="UP000504623">
    <property type="component" value="Unplaced"/>
</dbReference>
<dbReference type="AlphaFoldDB" id="A0A9B0WYL6"/>
<comment type="subcellular location">
    <subcellularLocation>
        <location evidence="2">Secreted</location>
    </subcellularLocation>
</comment>
<feature type="chain" id="PRO_5038713922" evidence="10">
    <location>
        <begin position="25"/>
        <end position="179"/>
    </location>
</feature>
<keyword evidence="7 10" id="KW-0732">Signal</keyword>
<feature type="compositionally biased region" description="Polar residues" evidence="9">
    <location>
        <begin position="55"/>
        <end position="67"/>
    </location>
</feature>
<name>A0A9B0WYL6_CHRAS</name>
<comment type="similarity">
    <text evidence="3">Belongs to the GnRH family.</text>
</comment>
<dbReference type="GO" id="GO:0031530">
    <property type="term" value="F:gonadotropin-releasing hormone receptor binding"/>
    <property type="evidence" value="ECO:0007669"/>
    <property type="project" value="TreeGrafter"/>
</dbReference>
<feature type="region of interest" description="Disordered" evidence="9">
    <location>
        <begin position="42"/>
        <end position="84"/>
    </location>
</feature>
<dbReference type="CTD" id="2797"/>
<keyword evidence="11" id="KW-1185">Reference proteome</keyword>
<organism evidence="11 12">
    <name type="scientific">Chrysochloris asiatica</name>
    <name type="common">Cape golden mole</name>
    <dbReference type="NCBI Taxonomy" id="185453"/>
    <lineage>
        <taxon>Eukaryota</taxon>
        <taxon>Metazoa</taxon>
        <taxon>Chordata</taxon>
        <taxon>Craniata</taxon>
        <taxon>Vertebrata</taxon>
        <taxon>Euteleostomi</taxon>
        <taxon>Mammalia</taxon>
        <taxon>Eutheria</taxon>
        <taxon>Afrotheria</taxon>
        <taxon>Chrysochloridae</taxon>
        <taxon>Chrysochlorinae</taxon>
        <taxon>Chrysochloris</taxon>
    </lineage>
</organism>
<feature type="signal peptide" evidence="10">
    <location>
        <begin position="1"/>
        <end position="24"/>
    </location>
</feature>
<comment type="function">
    <text evidence="1">Stimulates the secretion of gonadotropins; it stimulates the secretion of both luteinizing and follicle-stimulating hormones.</text>
</comment>
<evidence type="ECO:0000313" key="12">
    <source>
        <dbReference type="RefSeq" id="XP_006874919.1"/>
    </source>
</evidence>
<evidence type="ECO:0000256" key="3">
    <source>
        <dbReference type="ARBA" id="ARBA00010968"/>
    </source>
</evidence>
<dbReference type="RefSeq" id="XP_006874919.1">
    <property type="nucleotide sequence ID" value="XM_006874857.1"/>
</dbReference>
<dbReference type="GO" id="GO:0005183">
    <property type="term" value="F:gonadotropin hormone-releasing hormone activity"/>
    <property type="evidence" value="ECO:0007669"/>
    <property type="project" value="TreeGrafter"/>
</dbReference>
<evidence type="ECO:0000256" key="8">
    <source>
        <dbReference type="ARBA" id="ARBA00022815"/>
    </source>
</evidence>
<dbReference type="PROSITE" id="PS00473">
    <property type="entry name" value="GNRH"/>
    <property type="match status" value="1"/>
</dbReference>
<dbReference type="PANTHER" id="PTHR10522">
    <property type="entry name" value="GONADOLIBERIN"/>
    <property type="match status" value="1"/>
</dbReference>
<evidence type="ECO:0000313" key="11">
    <source>
        <dbReference type="Proteomes" id="UP000504623"/>
    </source>
</evidence>
<dbReference type="GeneID" id="102818594"/>
<keyword evidence="8" id="KW-0027">Amidation</keyword>
<keyword evidence="4" id="KW-0964">Secreted</keyword>
<evidence type="ECO:0000256" key="4">
    <source>
        <dbReference type="ARBA" id="ARBA00022525"/>
    </source>
</evidence>